<name>A0A3Q9J946_9MICO</name>
<dbReference type="Proteomes" id="UP000274841">
    <property type="component" value="Chromosome"/>
</dbReference>
<dbReference type="KEGG" id="moy:CVS54_02923"/>
<evidence type="ECO:0000313" key="2">
    <source>
        <dbReference type="EMBL" id="AZS41565.1"/>
    </source>
</evidence>
<gene>
    <name evidence="2" type="ORF">CVS54_02923</name>
</gene>
<dbReference type="RefSeq" id="WP_046747876.1">
    <property type="nucleotide sequence ID" value="NZ_CP031422.1"/>
</dbReference>
<keyword evidence="1" id="KW-0732">Signal</keyword>
<dbReference type="AlphaFoldDB" id="A0A3Q9J946"/>
<protein>
    <recommendedName>
        <fullName evidence="4">Gram-positive cocci surface proteins LPxTG domain-containing protein</fullName>
    </recommendedName>
</protein>
<evidence type="ECO:0000313" key="3">
    <source>
        <dbReference type="Proteomes" id="UP000274841"/>
    </source>
</evidence>
<sequence>MRRALAAVLLAVAVIVTPGAAWAAPTTQVIQGSVLRLVSVADWAAAGSLLPGQPVQWDIEVSADAPDPGVIRIAVSATGEAHLLLDISTCAEAWTESGCPVGATALRTRWDIPRDGVEVPLLQVADTETTHLRLAIVLDPAGGSGAGSTDVRVHAQGAGETVVAGSDGALATTGLPSAAPWIVGAGAGLIGSGAVLVLRRRGAASWQEVRDEAS</sequence>
<dbReference type="EMBL" id="CP031422">
    <property type="protein sequence ID" value="AZS41565.1"/>
    <property type="molecule type" value="Genomic_DNA"/>
</dbReference>
<organism evidence="2 3">
    <name type="scientific">Microbacterium oxydans</name>
    <dbReference type="NCBI Taxonomy" id="82380"/>
    <lineage>
        <taxon>Bacteria</taxon>
        <taxon>Bacillati</taxon>
        <taxon>Actinomycetota</taxon>
        <taxon>Actinomycetes</taxon>
        <taxon>Micrococcales</taxon>
        <taxon>Microbacteriaceae</taxon>
        <taxon>Microbacterium</taxon>
    </lineage>
</organism>
<dbReference type="NCBIfam" id="TIGR01167">
    <property type="entry name" value="LPXTG_anchor"/>
    <property type="match status" value="1"/>
</dbReference>
<proteinExistence type="predicted"/>
<evidence type="ECO:0008006" key="4">
    <source>
        <dbReference type="Google" id="ProtNLM"/>
    </source>
</evidence>
<feature type="chain" id="PRO_5018525537" description="Gram-positive cocci surface proteins LPxTG domain-containing protein" evidence="1">
    <location>
        <begin position="24"/>
        <end position="214"/>
    </location>
</feature>
<accession>A0A3Q9J946</accession>
<feature type="signal peptide" evidence="1">
    <location>
        <begin position="1"/>
        <end position="23"/>
    </location>
</feature>
<evidence type="ECO:0000256" key="1">
    <source>
        <dbReference type="SAM" id="SignalP"/>
    </source>
</evidence>
<reference evidence="2 3" key="1">
    <citation type="submission" date="2018-08" db="EMBL/GenBank/DDBJ databases">
        <title>Microbacterium oxydans strain HG3.</title>
        <authorList>
            <person name="ORTET P."/>
        </authorList>
    </citation>
    <scope>NUCLEOTIDE SEQUENCE [LARGE SCALE GENOMIC DNA]</scope>
    <source>
        <strain evidence="2 3">HG3</strain>
    </source>
</reference>